<feature type="domain" description="AAA+ ATPase" evidence="14">
    <location>
        <begin position="288"/>
        <end position="439"/>
    </location>
</feature>
<evidence type="ECO:0000256" key="9">
    <source>
        <dbReference type="ARBA" id="ARBA00023128"/>
    </source>
</evidence>
<feature type="compositionally biased region" description="Acidic residues" evidence="13">
    <location>
        <begin position="366"/>
        <end position="378"/>
    </location>
</feature>
<dbReference type="Gene3D" id="3.40.50.300">
    <property type="entry name" value="P-loop containing nucleotide triphosphate hydrolases"/>
    <property type="match status" value="1"/>
</dbReference>
<evidence type="ECO:0000256" key="13">
    <source>
        <dbReference type="SAM" id="MobiDB-lite"/>
    </source>
</evidence>
<dbReference type="EMBL" id="JANBVN010000080">
    <property type="protein sequence ID" value="KAJ9149542.1"/>
    <property type="molecule type" value="Genomic_DNA"/>
</dbReference>
<evidence type="ECO:0000259" key="14">
    <source>
        <dbReference type="SMART" id="SM00382"/>
    </source>
</evidence>
<dbReference type="InterPro" id="IPR050747">
    <property type="entry name" value="Mitochondrial_chaperone_BCS1"/>
</dbReference>
<dbReference type="AlphaFoldDB" id="A0AA38RWX8"/>
<evidence type="ECO:0000256" key="5">
    <source>
        <dbReference type="ARBA" id="ARBA00022792"/>
    </source>
</evidence>
<evidence type="ECO:0000256" key="12">
    <source>
        <dbReference type="RuleBase" id="RU003651"/>
    </source>
</evidence>
<keyword evidence="10" id="KW-0472">Membrane</keyword>
<keyword evidence="4 12" id="KW-0547">Nucleotide-binding</keyword>
<dbReference type="GO" id="GO:0005524">
    <property type="term" value="F:ATP binding"/>
    <property type="evidence" value="ECO:0007669"/>
    <property type="project" value="UniProtKB-KW"/>
</dbReference>
<dbReference type="InterPro" id="IPR003593">
    <property type="entry name" value="AAA+_ATPase"/>
</dbReference>
<evidence type="ECO:0000256" key="3">
    <source>
        <dbReference type="ARBA" id="ARBA00022692"/>
    </source>
</evidence>
<proteinExistence type="inferred from homology"/>
<feature type="compositionally biased region" description="Basic and acidic residues" evidence="13">
    <location>
        <begin position="572"/>
        <end position="603"/>
    </location>
</feature>
<dbReference type="Proteomes" id="UP001174691">
    <property type="component" value="Unassembled WGS sequence"/>
</dbReference>
<dbReference type="GO" id="GO:0005743">
    <property type="term" value="C:mitochondrial inner membrane"/>
    <property type="evidence" value="ECO:0007669"/>
    <property type="project" value="UniProtKB-SubCell"/>
</dbReference>
<organism evidence="16 17">
    <name type="scientific">Coniochaeta hoffmannii</name>
    <dbReference type="NCBI Taxonomy" id="91930"/>
    <lineage>
        <taxon>Eukaryota</taxon>
        <taxon>Fungi</taxon>
        <taxon>Dikarya</taxon>
        <taxon>Ascomycota</taxon>
        <taxon>Pezizomycotina</taxon>
        <taxon>Sordariomycetes</taxon>
        <taxon>Sordariomycetidae</taxon>
        <taxon>Coniochaetales</taxon>
        <taxon>Coniochaetaceae</taxon>
        <taxon>Coniochaeta</taxon>
    </lineage>
</organism>
<evidence type="ECO:0000256" key="2">
    <source>
        <dbReference type="ARBA" id="ARBA00007448"/>
    </source>
</evidence>
<feature type="region of interest" description="Disordered" evidence="13">
    <location>
        <begin position="357"/>
        <end position="381"/>
    </location>
</feature>
<evidence type="ECO:0000256" key="10">
    <source>
        <dbReference type="ARBA" id="ARBA00023136"/>
    </source>
</evidence>
<evidence type="ECO:0000256" key="11">
    <source>
        <dbReference type="ARBA" id="ARBA00048778"/>
    </source>
</evidence>
<evidence type="ECO:0000256" key="1">
    <source>
        <dbReference type="ARBA" id="ARBA00004434"/>
    </source>
</evidence>
<reference evidence="16" key="1">
    <citation type="submission" date="2022-07" db="EMBL/GenBank/DDBJ databases">
        <title>Fungi with potential for degradation of polypropylene.</title>
        <authorList>
            <person name="Gostincar C."/>
        </authorList>
    </citation>
    <scope>NUCLEOTIDE SEQUENCE</scope>
    <source>
        <strain evidence="16">EXF-13287</strain>
    </source>
</reference>
<keyword evidence="9" id="KW-0496">Mitochondrion</keyword>
<evidence type="ECO:0000313" key="16">
    <source>
        <dbReference type="EMBL" id="KAJ9149542.1"/>
    </source>
</evidence>
<dbReference type="InterPro" id="IPR027417">
    <property type="entry name" value="P-loop_NTPase"/>
</dbReference>
<accession>A0AA38RWX8</accession>
<keyword evidence="6 16" id="KW-0378">Hydrolase</keyword>
<comment type="caution">
    <text evidence="16">The sequence shown here is derived from an EMBL/GenBank/DDBJ whole genome shotgun (WGS) entry which is preliminary data.</text>
</comment>
<protein>
    <submittedName>
        <fullName evidence="16">P-loop containing nucleoside triphosphate hydrolase protein</fullName>
    </submittedName>
</protein>
<feature type="region of interest" description="Disordered" evidence="13">
    <location>
        <begin position="572"/>
        <end position="650"/>
    </location>
</feature>
<evidence type="ECO:0000313" key="17">
    <source>
        <dbReference type="Proteomes" id="UP001174691"/>
    </source>
</evidence>
<keyword evidence="8" id="KW-1133">Transmembrane helix</keyword>
<feature type="domain" description="BCS1 N-terminal" evidence="15">
    <location>
        <begin position="56"/>
        <end position="255"/>
    </location>
</feature>
<name>A0AA38RWX8_9PEZI</name>
<dbReference type="PROSITE" id="PS00674">
    <property type="entry name" value="AAA"/>
    <property type="match status" value="1"/>
</dbReference>
<evidence type="ECO:0000256" key="6">
    <source>
        <dbReference type="ARBA" id="ARBA00022801"/>
    </source>
</evidence>
<dbReference type="Pfam" id="PF25426">
    <property type="entry name" value="AAA_lid_BCS1"/>
    <property type="match status" value="1"/>
</dbReference>
<dbReference type="SMART" id="SM01024">
    <property type="entry name" value="BCS1_N"/>
    <property type="match status" value="1"/>
</dbReference>
<comment type="catalytic activity">
    <reaction evidence="11">
        <text>ATP + H2O = ADP + phosphate + H(+)</text>
        <dbReference type="Rhea" id="RHEA:13065"/>
        <dbReference type="ChEBI" id="CHEBI:15377"/>
        <dbReference type="ChEBI" id="CHEBI:15378"/>
        <dbReference type="ChEBI" id="CHEBI:30616"/>
        <dbReference type="ChEBI" id="CHEBI:43474"/>
        <dbReference type="ChEBI" id="CHEBI:456216"/>
    </reaction>
    <physiologicalReaction direction="left-to-right" evidence="11">
        <dbReference type="Rhea" id="RHEA:13066"/>
    </physiologicalReaction>
</comment>
<comment type="subcellular location">
    <subcellularLocation>
        <location evidence="1">Mitochondrion inner membrane</location>
        <topology evidence="1">Single-pass membrane protein</topology>
    </subcellularLocation>
</comment>
<feature type="region of interest" description="Disordered" evidence="13">
    <location>
        <begin position="524"/>
        <end position="548"/>
    </location>
</feature>
<feature type="compositionally biased region" description="Basic residues" evidence="13">
    <location>
        <begin position="534"/>
        <end position="548"/>
    </location>
</feature>
<evidence type="ECO:0000259" key="15">
    <source>
        <dbReference type="SMART" id="SM01024"/>
    </source>
</evidence>
<dbReference type="PANTHER" id="PTHR23070">
    <property type="entry name" value="BCS1 AAA-TYPE ATPASE"/>
    <property type="match status" value="1"/>
</dbReference>
<dbReference type="GO" id="GO:0016887">
    <property type="term" value="F:ATP hydrolysis activity"/>
    <property type="evidence" value="ECO:0007669"/>
    <property type="project" value="InterPro"/>
</dbReference>
<gene>
    <name evidence="16" type="ORF">NKR19_g5679</name>
</gene>
<dbReference type="InterPro" id="IPR003960">
    <property type="entry name" value="ATPase_AAA_CS"/>
</dbReference>
<evidence type="ECO:0000256" key="8">
    <source>
        <dbReference type="ARBA" id="ARBA00022989"/>
    </source>
</evidence>
<dbReference type="SMART" id="SM00382">
    <property type="entry name" value="AAA"/>
    <property type="match status" value="1"/>
</dbReference>
<keyword evidence="3" id="KW-0812">Transmembrane</keyword>
<sequence>MSGFFQFARSSLGATNSSSTQDFLDATPGLGWIHTVLQSWLKLDLATLAAVLTITGTITSTFHTLKNVAVKLYWWITRFFTASISIPANDRLNREILNWVGARVLERQGTRILTAGTEPLETDAWAYRRFGVERNDYHHEKRTPIKYLPTFGITWFLHEGNMFLVKRVPTSSSINSSSFYVPDEYKAAPTGSEPLVVMCLGRSVAPIKRFLDHCRDFAEKQREAFVTIRTSKTGYAAEARWDMTILRPARPLGTVHFDEATKAELVADITNYLDKNTRAFYTARGIPYRRGYLLYGPPGTGKTSLSLALAGIFGLEMYLLHMPSIQDDGHLERLFTSLPPRCIVLLENIDAIGIKRRGGSGRSAEDGEDDDDDSDDDNDMFRHRGRHELTLSGLLNVLDGVASQEGRIVLMTSNFADKLDRALVRPGRIDKMIFLGNISSRSAELMFLRMYAPGGGAESKGAAPAEGKQDGGDPEHLQKLALEFASHIPDNTFTPAQLQGFLLSYRGNPTKAVAAIPAWAKGEQVRLDEEEQRAKRRAERRKTRRREKRLAKVIAQTVDRDEAAEKIRSQLEKADKAMKAKEELAAKKEKKEEGAGAEEKKGGGSDADGENENENDVDDAAQAQRKTNDGMSSPEELVMVSEGEKEGKKH</sequence>
<keyword evidence="17" id="KW-1185">Reference proteome</keyword>
<dbReference type="Pfam" id="PF00004">
    <property type="entry name" value="AAA"/>
    <property type="match status" value="1"/>
</dbReference>
<dbReference type="InterPro" id="IPR057495">
    <property type="entry name" value="AAA_lid_BCS1"/>
</dbReference>
<comment type="similarity">
    <text evidence="2">Belongs to the AAA ATPase family. BCS1 subfamily.</text>
</comment>
<dbReference type="Pfam" id="PF08740">
    <property type="entry name" value="BCS1_N"/>
    <property type="match status" value="1"/>
</dbReference>
<evidence type="ECO:0000256" key="4">
    <source>
        <dbReference type="ARBA" id="ARBA00022741"/>
    </source>
</evidence>
<dbReference type="SUPFAM" id="SSF52540">
    <property type="entry name" value="P-loop containing nucleoside triphosphate hydrolases"/>
    <property type="match status" value="1"/>
</dbReference>
<keyword evidence="5" id="KW-0999">Mitochondrion inner membrane</keyword>
<evidence type="ECO:0000256" key="7">
    <source>
        <dbReference type="ARBA" id="ARBA00022840"/>
    </source>
</evidence>
<dbReference type="InterPro" id="IPR003959">
    <property type="entry name" value="ATPase_AAA_core"/>
</dbReference>
<keyword evidence="7 12" id="KW-0067">ATP-binding</keyword>
<dbReference type="InterPro" id="IPR014851">
    <property type="entry name" value="BCS1_N"/>
</dbReference>
<feature type="compositionally biased region" description="Acidic residues" evidence="13">
    <location>
        <begin position="607"/>
        <end position="619"/>
    </location>
</feature>